<comment type="caution">
    <text evidence="1">The sequence shown here is derived from an EMBL/GenBank/DDBJ whole genome shotgun (WGS) entry which is preliminary data.</text>
</comment>
<proteinExistence type="predicted"/>
<dbReference type="EMBL" id="JAJAGQ010000005">
    <property type="protein sequence ID" value="KAJ8562809.1"/>
    <property type="molecule type" value="Genomic_DNA"/>
</dbReference>
<evidence type="ECO:0000313" key="1">
    <source>
        <dbReference type="EMBL" id="KAJ8562809.1"/>
    </source>
</evidence>
<reference evidence="2" key="1">
    <citation type="journal article" date="2023" name="Proc. Natl. Acad. Sci. U.S.A.">
        <title>Genomic and structural basis for evolution of tropane alkaloid biosynthesis.</title>
        <authorList>
            <person name="Wanga Y.-J."/>
            <person name="Taina T."/>
            <person name="Yua J.-Y."/>
            <person name="Lia J."/>
            <person name="Xua B."/>
            <person name="Chenc J."/>
            <person name="D'Auriad J.C."/>
            <person name="Huanga J.-P."/>
            <person name="Huanga S.-X."/>
        </authorList>
    </citation>
    <scope>NUCLEOTIDE SEQUENCE [LARGE SCALE GENOMIC DNA]</scope>
    <source>
        <strain evidence="2">cv. KIB-2019</strain>
    </source>
</reference>
<dbReference type="AlphaFoldDB" id="A0A9Q1MM06"/>
<protein>
    <submittedName>
        <fullName evidence="1">Uncharacterized protein</fullName>
    </submittedName>
</protein>
<dbReference type="Proteomes" id="UP001152561">
    <property type="component" value="Unassembled WGS sequence"/>
</dbReference>
<accession>A0A9Q1MM06</accession>
<organism evidence="1 2">
    <name type="scientific">Anisodus acutangulus</name>
    <dbReference type="NCBI Taxonomy" id="402998"/>
    <lineage>
        <taxon>Eukaryota</taxon>
        <taxon>Viridiplantae</taxon>
        <taxon>Streptophyta</taxon>
        <taxon>Embryophyta</taxon>
        <taxon>Tracheophyta</taxon>
        <taxon>Spermatophyta</taxon>
        <taxon>Magnoliopsida</taxon>
        <taxon>eudicotyledons</taxon>
        <taxon>Gunneridae</taxon>
        <taxon>Pentapetalae</taxon>
        <taxon>asterids</taxon>
        <taxon>lamiids</taxon>
        <taxon>Solanales</taxon>
        <taxon>Solanaceae</taxon>
        <taxon>Solanoideae</taxon>
        <taxon>Hyoscyameae</taxon>
        <taxon>Anisodus</taxon>
    </lineage>
</organism>
<keyword evidence="2" id="KW-1185">Reference proteome</keyword>
<name>A0A9Q1MM06_9SOLA</name>
<sequence length="69" mass="7713">MHSSRAGLSHIPLVVDEVAFAEMTSFETLKVVIFGRFCYCRTLGFTIEIDHLNLVASSSFTTLEKLKGF</sequence>
<evidence type="ECO:0000313" key="2">
    <source>
        <dbReference type="Proteomes" id="UP001152561"/>
    </source>
</evidence>
<gene>
    <name evidence="1" type="ORF">K7X08_031261</name>
</gene>